<keyword evidence="3 8" id="KW-0812">Transmembrane</keyword>
<evidence type="ECO:0000313" key="9">
    <source>
        <dbReference type="EMBL" id="SGZ56062.1"/>
    </source>
</evidence>
<evidence type="ECO:0000256" key="4">
    <source>
        <dbReference type="ARBA" id="ARBA00022989"/>
    </source>
</evidence>
<dbReference type="SUPFAM" id="SSF81340">
    <property type="entry name" value="Clc chloride channel"/>
    <property type="match status" value="1"/>
</dbReference>
<feature type="transmembrane region" description="Helical" evidence="8">
    <location>
        <begin position="513"/>
        <end position="538"/>
    </location>
</feature>
<keyword evidence="2" id="KW-0813">Transport</keyword>
<reference evidence="9 10" key="1">
    <citation type="submission" date="2016-10" db="EMBL/GenBank/DDBJ databases">
        <authorList>
            <person name="de Groot N.N."/>
        </authorList>
    </citation>
    <scope>NUCLEOTIDE SEQUENCE [LARGE SCALE GENOMIC DNA]</scope>
    <source>
        <strain evidence="9 10">CBS 141442</strain>
    </source>
</reference>
<keyword evidence="5" id="KW-0406">Ion transport</keyword>
<keyword evidence="7" id="KW-0868">Chloride</keyword>
<dbReference type="STRING" id="45354.A0A1L0DUP2"/>
<dbReference type="PRINTS" id="PR00762">
    <property type="entry name" value="CLCHANNEL"/>
</dbReference>
<dbReference type="Pfam" id="PF00654">
    <property type="entry name" value="Voltage_CLC"/>
    <property type="match status" value="1"/>
</dbReference>
<feature type="transmembrane region" description="Helical" evidence="8">
    <location>
        <begin position="183"/>
        <end position="200"/>
    </location>
</feature>
<evidence type="ECO:0000256" key="5">
    <source>
        <dbReference type="ARBA" id="ARBA00023065"/>
    </source>
</evidence>
<dbReference type="GO" id="GO:0005769">
    <property type="term" value="C:early endosome"/>
    <property type="evidence" value="ECO:0007669"/>
    <property type="project" value="TreeGrafter"/>
</dbReference>
<evidence type="ECO:0000256" key="6">
    <source>
        <dbReference type="ARBA" id="ARBA00023136"/>
    </source>
</evidence>
<dbReference type="InterPro" id="IPR014743">
    <property type="entry name" value="Cl-channel_core"/>
</dbReference>
<feature type="transmembrane region" description="Helical" evidence="8">
    <location>
        <begin position="206"/>
        <end position="222"/>
    </location>
</feature>
<name>A0A1L0DUP2_9ASCO</name>
<gene>
    <name evidence="9" type="ORF">SAMEA4029010_CIC11G00000000678</name>
</gene>
<feature type="transmembrane region" description="Helical" evidence="8">
    <location>
        <begin position="312"/>
        <end position="332"/>
    </location>
</feature>
<feature type="transmembrane region" description="Helical" evidence="8">
    <location>
        <begin position="126"/>
        <end position="147"/>
    </location>
</feature>
<protein>
    <submittedName>
        <fullName evidence="9">CIC11C00000000678</fullName>
    </submittedName>
</protein>
<dbReference type="GO" id="GO:0005794">
    <property type="term" value="C:Golgi apparatus"/>
    <property type="evidence" value="ECO:0007669"/>
    <property type="project" value="TreeGrafter"/>
</dbReference>
<evidence type="ECO:0000256" key="1">
    <source>
        <dbReference type="ARBA" id="ARBA00004141"/>
    </source>
</evidence>
<sequence>MSKVRIPTVRYSEPIDYTRNGTENWTSKQKYENNTFIDWMKESSAGWQDNAPSKKWLVLVVTSIIVGYITIFIDLLSVWLNDLKKGLCFSKLDKWSLLNPYLTCPADDWYDWLRVFSGHDGFFSNFLFNLPIYLIFVCAFVVAAGYITSTRAPLVKQSGIPEMKLIILGFNYYMDTYLGASSLVYKVLGLILVVSSGVWLGKEGPLVHISCCMLTICFRYIYGNTITEGLRRELLSAATATGIAVAFNSPIGGVLFAVEMLPSYFTPTRIMWNSFVCATIALITLSGVRLFTEGKHFHEEVLFEVLFGNFSWLFMETIPFIFLGLLGGFYGFSFTKVYLHFSDVQFKSRIRSRLSALFKVDESKGKYFELLLMAIVTAVLTFMLPLTKLPLSAFMRLLFTDCPEKSSTVETNSTNFMCHPSSFSTVLKLGYIVIQGFFLSAYAYGLHIPGGILMPSLVLGGAAGRIVGIISLAIQNSIDAEYLSTCTAKSCVVSPSSYAVVGAASFVTGITKLALSVVVVMFELTGAVTYVLPIMIAVMTSKFFNDWLCDQNIYDAWLNNEFNVPGYSPLHEVNCNKGNGICNFANLSSRFKSMLPDVAVSQAMIPLVRTRHLVVFPEEPYSVSALHSFLADDCHEGYPLIASETNPVSLGYVFKNDVYKQLQRVVGNVQTSSQLVCFETKVPKYLENTKAEFEEELSNRFANVSLVPIEAEPATLLVRDNSSLKNVIEVFERLHLNYLVLLHRKNNNEMSGFIDRFILLRLINLKFAELNKDADLEGMIAHEFDVTYDDFDDTTTMRRQRESIELIT</sequence>
<dbReference type="GO" id="GO:0005247">
    <property type="term" value="F:voltage-gated chloride channel activity"/>
    <property type="evidence" value="ECO:0007669"/>
    <property type="project" value="TreeGrafter"/>
</dbReference>
<dbReference type="Proteomes" id="UP000182334">
    <property type="component" value="Chromosome V"/>
</dbReference>
<organism evidence="9 10">
    <name type="scientific">Sungouiella intermedia</name>
    <dbReference type="NCBI Taxonomy" id="45354"/>
    <lineage>
        <taxon>Eukaryota</taxon>
        <taxon>Fungi</taxon>
        <taxon>Dikarya</taxon>
        <taxon>Ascomycota</taxon>
        <taxon>Saccharomycotina</taxon>
        <taxon>Pichiomycetes</taxon>
        <taxon>Metschnikowiaceae</taxon>
        <taxon>Sungouiella</taxon>
    </lineage>
</organism>
<dbReference type="EMBL" id="LT635760">
    <property type="protein sequence ID" value="SGZ56062.1"/>
    <property type="molecule type" value="Genomic_DNA"/>
</dbReference>
<dbReference type="GO" id="GO:0005886">
    <property type="term" value="C:plasma membrane"/>
    <property type="evidence" value="ECO:0007669"/>
    <property type="project" value="TreeGrafter"/>
</dbReference>
<evidence type="ECO:0000313" key="10">
    <source>
        <dbReference type="Proteomes" id="UP000182334"/>
    </source>
</evidence>
<evidence type="ECO:0000256" key="3">
    <source>
        <dbReference type="ARBA" id="ARBA00022692"/>
    </source>
</evidence>
<dbReference type="InterPro" id="IPR001807">
    <property type="entry name" value="ClC"/>
</dbReference>
<evidence type="ECO:0000256" key="7">
    <source>
        <dbReference type="ARBA" id="ARBA00023214"/>
    </source>
</evidence>
<keyword evidence="6 8" id="KW-0472">Membrane</keyword>
<dbReference type="Gene3D" id="1.10.3080.10">
    <property type="entry name" value="Clc chloride channel"/>
    <property type="match status" value="1"/>
</dbReference>
<dbReference type="AlphaFoldDB" id="A0A1L0DUP2"/>
<feature type="transmembrane region" description="Helical" evidence="8">
    <location>
        <begin position="452"/>
        <end position="474"/>
    </location>
</feature>
<evidence type="ECO:0000256" key="8">
    <source>
        <dbReference type="SAM" id="Phobius"/>
    </source>
</evidence>
<accession>A0A1L0DUP2</accession>
<feature type="transmembrane region" description="Helical" evidence="8">
    <location>
        <begin position="426"/>
        <end position="446"/>
    </location>
</feature>
<keyword evidence="10" id="KW-1185">Reference proteome</keyword>
<keyword evidence="4 8" id="KW-1133">Transmembrane helix</keyword>
<feature type="transmembrane region" description="Helical" evidence="8">
    <location>
        <begin position="56"/>
        <end position="80"/>
    </location>
</feature>
<evidence type="ECO:0000256" key="2">
    <source>
        <dbReference type="ARBA" id="ARBA00022448"/>
    </source>
</evidence>
<dbReference type="PANTHER" id="PTHR45711">
    <property type="entry name" value="CHLORIDE CHANNEL PROTEIN"/>
    <property type="match status" value="1"/>
</dbReference>
<comment type="subcellular location">
    <subcellularLocation>
        <location evidence="1">Membrane</location>
        <topology evidence="1">Multi-pass membrane protein</topology>
    </subcellularLocation>
</comment>
<dbReference type="OrthoDB" id="44789at2759"/>
<feature type="transmembrane region" description="Helical" evidence="8">
    <location>
        <begin position="367"/>
        <end position="386"/>
    </location>
</feature>
<feature type="transmembrane region" description="Helical" evidence="8">
    <location>
        <begin position="270"/>
        <end position="291"/>
    </location>
</feature>
<proteinExistence type="predicted"/>
<dbReference type="PANTHER" id="PTHR45711:SF6">
    <property type="entry name" value="CHLORIDE CHANNEL PROTEIN"/>
    <property type="match status" value="1"/>
</dbReference>
<feature type="transmembrane region" description="Helical" evidence="8">
    <location>
        <begin position="234"/>
        <end position="258"/>
    </location>
</feature>